<reference evidence="1" key="1">
    <citation type="journal article" date="2020" name="Stud. Mycol.">
        <title>101 Dothideomycetes genomes: a test case for predicting lifestyles and emergence of pathogens.</title>
        <authorList>
            <person name="Haridas S."/>
            <person name="Albert R."/>
            <person name="Binder M."/>
            <person name="Bloem J."/>
            <person name="Labutti K."/>
            <person name="Salamov A."/>
            <person name="Andreopoulos B."/>
            <person name="Baker S."/>
            <person name="Barry K."/>
            <person name="Bills G."/>
            <person name="Bluhm B."/>
            <person name="Cannon C."/>
            <person name="Castanera R."/>
            <person name="Culley D."/>
            <person name="Daum C."/>
            <person name="Ezra D."/>
            <person name="Gonzalez J."/>
            <person name="Henrissat B."/>
            <person name="Kuo A."/>
            <person name="Liang C."/>
            <person name="Lipzen A."/>
            <person name="Lutzoni F."/>
            <person name="Magnuson J."/>
            <person name="Mondo S."/>
            <person name="Nolan M."/>
            <person name="Ohm R."/>
            <person name="Pangilinan J."/>
            <person name="Park H.-J."/>
            <person name="Ramirez L."/>
            <person name="Alfaro M."/>
            <person name="Sun H."/>
            <person name="Tritt A."/>
            <person name="Yoshinaga Y."/>
            <person name="Zwiers L.-H."/>
            <person name="Turgeon B."/>
            <person name="Goodwin S."/>
            <person name="Spatafora J."/>
            <person name="Crous P."/>
            <person name="Grigoriev I."/>
        </authorList>
    </citation>
    <scope>NUCLEOTIDE SEQUENCE</scope>
    <source>
        <strain evidence="1">CBS 116005</strain>
    </source>
</reference>
<dbReference type="Proteomes" id="UP000799436">
    <property type="component" value="Unassembled WGS sequence"/>
</dbReference>
<accession>A0A6G1LJA8</accession>
<protein>
    <submittedName>
        <fullName evidence="1">Uncharacterized protein</fullName>
    </submittedName>
</protein>
<sequence>MIERNNTLSAVGKRCGGFDAYAFVIVAERLVVDFEIVPDVEGDIISQVLQSVGNRLQFLCAQLRSWIIVVPVQLAFRQGHGWRPGMPLREEHCPEETQSRAVDNDLVASRSAGMSFSRSRRAPEKFSERKSGWRWSVGVFSMSGADILIDDTGGGLLRE</sequence>
<keyword evidence="2" id="KW-1185">Reference proteome</keyword>
<dbReference type="EMBL" id="ML995813">
    <property type="protein sequence ID" value="KAF2772700.1"/>
    <property type="molecule type" value="Genomic_DNA"/>
</dbReference>
<evidence type="ECO:0000313" key="1">
    <source>
        <dbReference type="EMBL" id="KAF2772700.1"/>
    </source>
</evidence>
<proteinExistence type="predicted"/>
<evidence type="ECO:0000313" key="2">
    <source>
        <dbReference type="Proteomes" id="UP000799436"/>
    </source>
</evidence>
<organism evidence="1 2">
    <name type="scientific">Teratosphaeria nubilosa</name>
    <dbReference type="NCBI Taxonomy" id="161662"/>
    <lineage>
        <taxon>Eukaryota</taxon>
        <taxon>Fungi</taxon>
        <taxon>Dikarya</taxon>
        <taxon>Ascomycota</taxon>
        <taxon>Pezizomycotina</taxon>
        <taxon>Dothideomycetes</taxon>
        <taxon>Dothideomycetidae</taxon>
        <taxon>Mycosphaerellales</taxon>
        <taxon>Teratosphaeriaceae</taxon>
        <taxon>Teratosphaeria</taxon>
    </lineage>
</organism>
<dbReference type="AlphaFoldDB" id="A0A6G1LJA8"/>
<name>A0A6G1LJA8_9PEZI</name>
<gene>
    <name evidence="1" type="ORF">EJ03DRAFT_168796</name>
</gene>